<evidence type="ECO:0000313" key="5">
    <source>
        <dbReference type="EMBL" id="MBE5037986.1"/>
    </source>
</evidence>
<dbReference type="Pfam" id="PF00436">
    <property type="entry name" value="SSB"/>
    <property type="match status" value="1"/>
</dbReference>
<protein>
    <recommendedName>
        <fullName evidence="2 3">Single-stranded DNA-binding protein</fullName>
        <shortName evidence="2">SSB</shortName>
    </recommendedName>
</protein>
<dbReference type="GO" id="GO:0003677">
    <property type="term" value="F:DNA binding"/>
    <property type="evidence" value="ECO:0007669"/>
    <property type="project" value="UniProtKB-KW"/>
</dbReference>
<sequence>MLNVVAIMGRLVADPQLRQTTTGKNVASFRIACDRGRKDANGQNQADFLDVVAWDRSAEFVCRYFQKGSLIVVDGRLQTRSYQDKNGNNRTAVEIVASNINFAGPKSSNSVGAAQPAPAPMADYSRPAAQPAAPSYSAGSNDDFAVIEDEGDLPF</sequence>
<dbReference type="RefSeq" id="WP_193501828.1">
    <property type="nucleotide sequence ID" value="NZ_JADCKC010000003.1"/>
</dbReference>
<dbReference type="PROSITE" id="PS50935">
    <property type="entry name" value="SSB"/>
    <property type="match status" value="1"/>
</dbReference>
<dbReference type="CDD" id="cd04496">
    <property type="entry name" value="SSB_OBF"/>
    <property type="match status" value="1"/>
</dbReference>
<organism evidence="5 6">
    <name type="scientific">Gemmiger gallinarum</name>
    <dbReference type="NCBI Taxonomy" id="2779354"/>
    <lineage>
        <taxon>Bacteria</taxon>
        <taxon>Bacillati</taxon>
        <taxon>Bacillota</taxon>
        <taxon>Clostridia</taxon>
        <taxon>Eubacteriales</taxon>
        <taxon>Gemmiger</taxon>
    </lineage>
</organism>
<feature type="compositionally biased region" description="Low complexity" evidence="4">
    <location>
        <begin position="125"/>
        <end position="138"/>
    </location>
</feature>
<gene>
    <name evidence="5" type="ORF">INF35_09355</name>
</gene>
<proteinExistence type="inferred from homology"/>
<dbReference type="Proteomes" id="UP000768567">
    <property type="component" value="Unassembled WGS sequence"/>
</dbReference>
<keyword evidence="1 2" id="KW-0238">DNA-binding</keyword>
<accession>A0ABR9R4B8</accession>
<dbReference type="HAMAP" id="MF_00984">
    <property type="entry name" value="SSB"/>
    <property type="match status" value="1"/>
</dbReference>
<evidence type="ECO:0000256" key="2">
    <source>
        <dbReference type="HAMAP-Rule" id="MF_00984"/>
    </source>
</evidence>
<dbReference type="NCBIfam" id="TIGR00621">
    <property type="entry name" value="ssb"/>
    <property type="match status" value="1"/>
</dbReference>
<dbReference type="EMBL" id="JADCKC010000003">
    <property type="protein sequence ID" value="MBE5037986.1"/>
    <property type="molecule type" value="Genomic_DNA"/>
</dbReference>
<evidence type="ECO:0000256" key="1">
    <source>
        <dbReference type="ARBA" id="ARBA00023125"/>
    </source>
</evidence>
<name>A0ABR9R4B8_9FIRM</name>
<evidence type="ECO:0000256" key="3">
    <source>
        <dbReference type="PIRNR" id="PIRNR002070"/>
    </source>
</evidence>
<evidence type="ECO:0000313" key="6">
    <source>
        <dbReference type="Proteomes" id="UP000768567"/>
    </source>
</evidence>
<dbReference type="Gene3D" id="2.40.50.140">
    <property type="entry name" value="Nucleic acid-binding proteins"/>
    <property type="match status" value="1"/>
</dbReference>
<dbReference type="SUPFAM" id="SSF50249">
    <property type="entry name" value="Nucleic acid-binding proteins"/>
    <property type="match status" value="1"/>
</dbReference>
<dbReference type="PANTHER" id="PTHR10302">
    <property type="entry name" value="SINGLE-STRANDED DNA-BINDING PROTEIN"/>
    <property type="match status" value="1"/>
</dbReference>
<dbReference type="PIRSF" id="PIRSF002070">
    <property type="entry name" value="SSB"/>
    <property type="match status" value="1"/>
</dbReference>
<comment type="subunit">
    <text evidence="2">Homotetramer.</text>
</comment>
<evidence type="ECO:0000256" key="4">
    <source>
        <dbReference type="SAM" id="MobiDB-lite"/>
    </source>
</evidence>
<dbReference type="InterPro" id="IPR012340">
    <property type="entry name" value="NA-bd_OB-fold"/>
</dbReference>
<comment type="caution">
    <text evidence="5">The sequence shown here is derived from an EMBL/GenBank/DDBJ whole genome shotgun (WGS) entry which is preliminary data.</text>
</comment>
<keyword evidence="6" id="KW-1185">Reference proteome</keyword>
<dbReference type="PANTHER" id="PTHR10302:SF27">
    <property type="entry name" value="SINGLE-STRANDED DNA-BINDING PROTEIN"/>
    <property type="match status" value="1"/>
</dbReference>
<dbReference type="InterPro" id="IPR000424">
    <property type="entry name" value="Primosome_PriB/ssb"/>
</dbReference>
<dbReference type="InterPro" id="IPR011344">
    <property type="entry name" value="ssDNA-bd"/>
</dbReference>
<reference evidence="5 6" key="1">
    <citation type="submission" date="2020-10" db="EMBL/GenBank/DDBJ databases">
        <title>ChiBAC.</title>
        <authorList>
            <person name="Zenner C."/>
            <person name="Hitch T.C.A."/>
            <person name="Clavel T."/>
        </authorList>
    </citation>
    <scope>NUCLEOTIDE SEQUENCE [LARGE SCALE GENOMIC DNA]</scope>
    <source>
        <strain evidence="5 6">DSM 109015</strain>
    </source>
</reference>
<feature type="region of interest" description="Disordered" evidence="4">
    <location>
        <begin position="104"/>
        <end position="143"/>
    </location>
</feature>
<comment type="caution">
    <text evidence="2">Lacks conserved residue(s) required for the propagation of feature annotation.</text>
</comment>